<dbReference type="AlphaFoldDB" id="A0A6A6GU32"/>
<evidence type="ECO:0000313" key="4">
    <source>
        <dbReference type="EMBL" id="KAF2229129.1"/>
    </source>
</evidence>
<proteinExistence type="inferred from homology"/>
<dbReference type="PROSITE" id="PS01013">
    <property type="entry name" value="OSBP"/>
    <property type="match status" value="1"/>
</dbReference>
<dbReference type="GO" id="GO:0016020">
    <property type="term" value="C:membrane"/>
    <property type="evidence" value="ECO:0007669"/>
    <property type="project" value="TreeGrafter"/>
</dbReference>
<protein>
    <recommendedName>
        <fullName evidence="6">Oxysterol-binding protein</fullName>
    </recommendedName>
</protein>
<dbReference type="Pfam" id="PF01237">
    <property type="entry name" value="Oxysterol_BP"/>
    <property type="match status" value="1"/>
</dbReference>
<evidence type="ECO:0000256" key="1">
    <source>
        <dbReference type="ARBA" id="ARBA00008842"/>
    </source>
</evidence>
<dbReference type="Gene3D" id="2.40.160.120">
    <property type="match status" value="1"/>
</dbReference>
<dbReference type="Gene3D" id="3.30.70.3490">
    <property type="match status" value="1"/>
</dbReference>
<feature type="compositionally biased region" description="Basic and acidic residues" evidence="3">
    <location>
        <begin position="402"/>
        <end position="420"/>
    </location>
</feature>
<dbReference type="SUPFAM" id="SSF144000">
    <property type="entry name" value="Oxysterol-binding protein-like"/>
    <property type="match status" value="1"/>
</dbReference>
<dbReference type="FunFam" id="2.40.160.120:FF:000016">
    <property type="entry name" value="Oxysterol binding protein (Orp8), putative"/>
    <property type="match status" value="1"/>
</dbReference>
<name>A0A6A6GU32_VIRVR</name>
<reference evidence="4" key="1">
    <citation type="journal article" date="2020" name="Stud. Mycol.">
        <title>101 Dothideomycetes genomes: a test case for predicting lifestyles and emergence of pathogens.</title>
        <authorList>
            <person name="Haridas S."/>
            <person name="Albert R."/>
            <person name="Binder M."/>
            <person name="Bloem J."/>
            <person name="Labutti K."/>
            <person name="Salamov A."/>
            <person name="Andreopoulos B."/>
            <person name="Baker S."/>
            <person name="Barry K."/>
            <person name="Bills G."/>
            <person name="Bluhm B."/>
            <person name="Cannon C."/>
            <person name="Castanera R."/>
            <person name="Culley D."/>
            <person name="Daum C."/>
            <person name="Ezra D."/>
            <person name="Gonzalez J."/>
            <person name="Henrissat B."/>
            <person name="Kuo A."/>
            <person name="Liang C."/>
            <person name="Lipzen A."/>
            <person name="Lutzoni F."/>
            <person name="Magnuson J."/>
            <person name="Mondo S."/>
            <person name="Nolan M."/>
            <person name="Ohm R."/>
            <person name="Pangilinan J."/>
            <person name="Park H.-J."/>
            <person name="Ramirez L."/>
            <person name="Alfaro M."/>
            <person name="Sun H."/>
            <person name="Tritt A."/>
            <person name="Yoshinaga Y."/>
            <person name="Zwiers L.-H."/>
            <person name="Turgeon B."/>
            <person name="Goodwin S."/>
            <person name="Spatafora J."/>
            <person name="Crous P."/>
            <person name="Grigoriev I."/>
        </authorList>
    </citation>
    <scope>NUCLEOTIDE SEQUENCE</scope>
    <source>
        <strain evidence="4">Tuck. ex Michener</strain>
    </source>
</reference>
<dbReference type="EMBL" id="ML991874">
    <property type="protein sequence ID" value="KAF2229129.1"/>
    <property type="molecule type" value="Genomic_DNA"/>
</dbReference>
<dbReference type="InterPro" id="IPR018494">
    <property type="entry name" value="Oxysterol-bd_CS"/>
</dbReference>
<dbReference type="InterPro" id="IPR000648">
    <property type="entry name" value="Oxysterol-bd"/>
</dbReference>
<dbReference type="InterPro" id="IPR037239">
    <property type="entry name" value="OSBP_sf"/>
</dbReference>
<organism evidence="4 5">
    <name type="scientific">Viridothelium virens</name>
    <name type="common">Speckled blister lichen</name>
    <name type="synonym">Trypethelium virens</name>
    <dbReference type="NCBI Taxonomy" id="1048519"/>
    <lineage>
        <taxon>Eukaryota</taxon>
        <taxon>Fungi</taxon>
        <taxon>Dikarya</taxon>
        <taxon>Ascomycota</taxon>
        <taxon>Pezizomycotina</taxon>
        <taxon>Dothideomycetes</taxon>
        <taxon>Dothideomycetes incertae sedis</taxon>
        <taxon>Trypetheliales</taxon>
        <taxon>Trypetheliaceae</taxon>
        <taxon>Viridothelium</taxon>
    </lineage>
</organism>
<evidence type="ECO:0000256" key="3">
    <source>
        <dbReference type="SAM" id="MobiDB-lite"/>
    </source>
</evidence>
<dbReference type="PANTHER" id="PTHR10972:SF212">
    <property type="entry name" value="OXYSTEROL-BINDING PROTEIN-LIKE PROTEIN 1"/>
    <property type="match status" value="1"/>
</dbReference>
<sequence>MASSSSASMRTSREATPSGVASSQTSREPSREGTPTKSVPTAAVDNTPTDSSKLKTFLSILKRFIGVSDMAAVRFSLPAQLMEPIPNLEYWQYLERPETFVSIPDSDDPLERMLRVLRFWFTKDLKYIKGKPCKPYNSVLGEFFRCNWEVEEISPPILDSNEKTSSSTATSRKDNPIMVSYLTEQTSHHPPVSAYWTDCPEKGISARGFDQLSAKFTGTSVKVVPGQYNDGIFITISSRDSEEYRLTHPAAHLSGFLRGSLYVTVSDTAVVACAKTRIKVLLQYMEESWLGKTQNKVEGVIFKYDPNNDNKSKIKDVSEKDVLVRFEGCWHDKIYYTVGGKPFNKSEEKHLLIDVGSLTPVPKIIPPEEQQLPNESRRFWHDVTDAIVGKRYGEATNLKQEIEQRQRDKAAEREARKAEWQPRFFTEQLGPKGKPELTQEGRNLLKGMLERQYHLEEPRETAA</sequence>
<dbReference type="PANTHER" id="PTHR10972">
    <property type="entry name" value="OXYSTEROL-BINDING PROTEIN-RELATED"/>
    <property type="match status" value="1"/>
</dbReference>
<dbReference type="GO" id="GO:0032934">
    <property type="term" value="F:sterol binding"/>
    <property type="evidence" value="ECO:0007669"/>
    <property type="project" value="TreeGrafter"/>
</dbReference>
<keyword evidence="5" id="KW-1185">Reference proteome</keyword>
<feature type="region of interest" description="Disordered" evidence="3">
    <location>
        <begin position="1"/>
        <end position="47"/>
    </location>
</feature>
<feature type="compositionally biased region" description="Polar residues" evidence="3">
    <location>
        <begin position="19"/>
        <end position="47"/>
    </location>
</feature>
<feature type="compositionally biased region" description="Low complexity" evidence="3">
    <location>
        <begin position="1"/>
        <end position="10"/>
    </location>
</feature>
<comment type="similarity">
    <text evidence="1 2">Belongs to the OSBP family.</text>
</comment>
<dbReference type="OrthoDB" id="48057at2759"/>
<evidence type="ECO:0000256" key="2">
    <source>
        <dbReference type="RuleBase" id="RU003844"/>
    </source>
</evidence>
<evidence type="ECO:0000313" key="5">
    <source>
        <dbReference type="Proteomes" id="UP000800092"/>
    </source>
</evidence>
<accession>A0A6A6GU32</accession>
<feature type="region of interest" description="Disordered" evidence="3">
    <location>
        <begin position="402"/>
        <end position="440"/>
    </location>
</feature>
<gene>
    <name evidence="4" type="ORF">EV356DRAFT_537498</name>
</gene>
<dbReference type="GO" id="GO:0005829">
    <property type="term" value="C:cytosol"/>
    <property type="evidence" value="ECO:0007669"/>
    <property type="project" value="TreeGrafter"/>
</dbReference>
<dbReference type="Proteomes" id="UP000800092">
    <property type="component" value="Unassembled WGS sequence"/>
</dbReference>
<evidence type="ECO:0008006" key="6">
    <source>
        <dbReference type="Google" id="ProtNLM"/>
    </source>
</evidence>